<evidence type="ECO:0008006" key="5">
    <source>
        <dbReference type="Google" id="ProtNLM"/>
    </source>
</evidence>
<name>A0A1G6ND21_9NOCA</name>
<organism evidence="3 4">
    <name type="scientific">Rhodococcus tukisamuensis</name>
    <dbReference type="NCBI Taxonomy" id="168276"/>
    <lineage>
        <taxon>Bacteria</taxon>
        <taxon>Bacillati</taxon>
        <taxon>Actinomycetota</taxon>
        <taxon>Actinomycetes</taxon>
        <taxon>Mycobacteriales</taxon>
        <taxon>Nocardiaceae</taxon>
        <taxon>Rhodococcus</taxon>
    </lineage>
</organism>
<evidence type="ECO:0000256" key="1">
    <source>
        <dbReference type="SAM" id="MobiDB-lite"/>
    </source>
</evidence>
<feature type="region of interest" description="Disordered" evidence="1">
    <location>
        <begin position="64"/>
        <end position="91"/>
    </location>
</feature>
<feature type="transmembrane region" description="Helical" evidence="2">
    <location>
        <begin position="21"/>
        <end position="40"/>
    </location>
</feature>
<evidence type="ECO:0000313" key="4">
    <source>
        <dbReference type="Proteomes" id="UP000199417"/>
    </source>
</evidence>
<dbReference type="AlphaFoldDB" id="A0A1G6ND21"/>
<keyword evidence="4" id="KW-1185">Reference proteome</keyword>
<accession>A0A1G6ND21</accession>
<reference evidence="3 4" key="1">
    <citation type="submission" date="2016-10" db="EMBL/GenBank/DDBJ databases">
        <authorList>
            <person name="de Groot N.N."/>
        </authorList>
    </citation>
    <scope>NUCLEOTIDE SEQUENCE [LARGE SCALE GENOMIC DNA]</scope>
    <source>
        <strain evidence="3 4">JCM 11308</strain>
    </source>
</reference>
<feature type="compositionally biased region" description="Low complexity" evidence="1">
    <location>
        <begin position="64"/>
        <end position="73"/>
    </location>
</feature>
<proteinExistence type="predicted"/>
<dbReference type="Proteomes" id="UP000199417">
    <property type="component" value="Unassembled WGS sequence"/>
</dbReference>
<dbReference type="EMBL" id="FNAB01000001">
    <property type="protein sequence ID" value="SDC65723.1"/>
    <property type="molecule type" value="Genomic_DNA"/>
</dbReference>
<evidence type="ECO:0000313" key="3">
    <source>
        <dbReference type="EMBL" id="SDC65723.1"/>
    </source>
</evidence>
<keyword evidence="2" id="KW-0472">Membrane</keyword>
<keyword evidence="2" id="KW-0812">Transmembrane</keyword>
<sequence length="239" mass="24102">MSVLEPSGPLPPEIYWRRRMLAIGVSVVVLLLLVWIISAVSGGDEDPSAEAVASSSALAASSSASAAASSSTTETDDADDADSGGQASGSAVSGSAAASAAEVAGTLPPGQCADKSLAIKASSDAANYPAGQDPAFGIVITNIGNESCERDLGAGMQQVMVYSLDGQHRLWSNTDCFPNNTPDVRTLKPGEQAAFTIKWSGATSEPGCAAARNPVGPGAYTVVGQLGALRSTPEPFNIS</sequence>
<evidence type="ECO:0000256" key="2">
    <source>
        <dbReference type="SAM" id="Phobius"/>
    </source>
</evidence>
<protein>
    <recommendedName>
        <fullName evidence="5">DUF4232 domain-containing protein</fullName>
    </recommendedName>
</protein>
<keyword evidence="2" id="KW-1133">Transmembrane helix</keyword>
<gene>
    <name evidence="3" type="ORF">SAMN05444580_101505</name>
</gene>
<dbReference type="STRING" id="168276.SAMN05444580_101505"/>